<sequence>MAINAIEWWKQAVVYQVYPRSFRDADGDGLGDIRGVTAGIDYLAELGIDAIWLSPFYPSELADGGYDVIDYRAVDPRLGTLDDFDELITAAHAHDIRVIVDIVPNHTSNKHRFFQAALAAGPGSSERERYIFRPGRGEHGELPPNGWMSCFGGSAWERVEDGEWYLHLFAAEQPDLNWQHPDVREEFERTLRFWCDRGVDGFRVDVAHALAKDLTSRPLDELDQAPKQGSGNADNPLWDRPEVHEIYRSWRRIFNEYEPPRFAVAEAWVTPDHQRLYASPDELGQVFNFEFAKADWFAADFRRAIEEGLSCAELSGSTSTWVLSNHDVPRHATRYGLPQVKASTHHQLAADWLLRDGTTYPEDRALGTRRARAALLMEMGLPGSAYIYQGEELGLFEVATIPWDRLEDPQARRAAHGDAIKGRDGCRVPLPWVAGDIPQPAAWDPSFGDGTTGSFGFSAPAVCGRDAAPTPAAPHLPQPLWFAAHAVDIERADADSILSFYRRVLALRSELLTSTGDISCAWVDEATLGDTPEHVIAYERPASGGRVVVSVTNFGSAPVPAPAGELLIASAPLADDGSVPCDTAVWFIR</sequence>
<dbReference type="SUPFAM" id="SSF51445">
    <property type="entry name" value="(Trans)glycosidases"/>
    <property type="match status" value="1"/>
</dbReference>
<accession>A0A921LU39</accession>
<dbReference type="InterPro" id="IPR045857">
    <property type="entry name" value="O16G_dom_2"/>
</dbReference>
<gene>
    <name evidence="3" type="ORF">K8U80_11630</name>
</gene>
<dbReference type="Gene3D" id="3.20.20.80">
    <property type="entry name" value="Glycosidases"/>
    <property type="match status" value="2"/>
</dbReference>
<evidence type="ECO:0000313" key="4">
    <source>
        <dbReference type="Proteomes" id="UP000746751"/>
    </source>
</evidence>
<dbReference type="PANTHER" id="PTHR10357">
    <property type="entry name" value="ALPHA-AMYLASE FAMILY MEMBER"/>
    <property type="match status" value="1"/>
</dbReference>
<organism evidence="3 4">
    <name type="scientific">Collinsella ihumii</name>
    <dbReference type="NCBI Taxonomy" id="1720204"/>
    <lineage>
        <taxon>Bacteria</taxon>
        <taxon>Bacillati</taxon>
        <taxon>Actinomycetota</taxon>
        <taxon>Coriobacteriia</taxon>
        <taxon>Coriobacteriales</taxon>
        <taxon>Coriobacteriaceae</taxon>
        <taxon>Collinsella</taxon>
    </lineage>
</organism>
<proteinExistence type="inferred from homology"/>
<reference evidence="3" key="1">
    <citation type="journal article" date="2021" name="PeerJ">
        <title>Extensive microbial diversity within the chicken gut microbiome revealed by metagenomics and culture.</title>
        <authorList>
            <person name="Gilroy R."/>
            <person name="Ravi A."/>
            <person name="Getino M."/>
            <person name="Pursley I."/>
            <person name="Horton D.L."/>
            <person name="Alikhan N.F."/>
            <person name="Baker D."/>
            <person name="Gharbi K."/>
            <person name="Hall N."/>
            <person name="Watson M."/>
            <person name="Adriaenssens E.M."/>
            <person name="Foster-Nyarko E."/>
            <person name="Jarju S."/>
            <person name="Secka A."/>
            <person name="Antonio M."/>
            <person name="Oren A."/>
            <person name="Chaudhuri R.R."/>
            <person name="La Ragione R."/>
            <person name="Hildebrand F."/>
            <person name="Pallen M.J."/>
        </authorList>
    </citation>
    <scope>NUCLEOTIDE SEQUENCE</scope>
    <source>
        <strain evidence="3">ChiGjej2B2-7701</strain>
    </source>
</reference>
<dbReference type="EMBL" id="DYVF01000071">
    <property type="protein sequence ID" value="HJG32023.1"/>
    <property type="molecule type" value="Genomic_DNA"/>
</dbReference>
<dbReference type="CDD" id="cd11332">
    <property type="entry name" value="AmyAc_OligoGlu_TS"/>
    <property type="match status" value="1"/>
</dbReference>
<evidence type="ECO:0000259" key="2">
    <source>
        <dbReference type="SMART" id="SM00642"/>
    </source>
</evidence>
<dbReference type="InterPro" id="IPR006047">
    <property type="entry name" value="GH13_cat_dom"/>
</dbReference>
<comment type="similarity">
    <text evidence="1">Belongs to the glycosyl hydrolase 13 family.</text>
</comment>
<dbReference type="SMART" id="SM00642">
    <property type="entry name" value="Aamy"/>
    <property type="match status" value="1"/>
</dbReference>
<reference evidence="3" key="2">
    <citation type="submission" date="2021-09" db="EMBL/GenBank/DDBJ databases">
        <authorList>
            <person name="Gilroy R."/>
        </authorList>
    </citation>
    <scope>NUCLEOTIDE SEQUENCE</scope>
    <source>
        <strain evidence="3">ChiGjej2B2-7701</strain>
    </source>
</reference>
<feature type="domain" description="Glycosyl hydrolase family 13 catalytic" evidence="2">
    <location>
        <begin position="16"/>
        <end position="427"/>
    </location>
</feature>
<dbReference type="Proteomes" id="UP000746751">
    <property type="component" value="Unassembled WGS sequence"/>
</dbReference>
<evidence type="ECO:0000256" key="1">
    <source>
        <dbReference type="ARBA" id="ARBA00008061"/>
    </source>
</evidence>
<dbReference type="InterPro" id="IPR017853">
    <property type="entry name" value="GH"/>
</dbReference>
<comment type="caution">
    <text evidence="3">The sequence shown here is derived from an EMBL/GenBank/DDBJ whole genome shotgun (WGS) entry which is preliminary data.</text>
</comment>
<dbReference type="Pfam" id="PF00128">
    <property type="entry name" value="Alpha-amylase"/>
    <property type="match status" value="2"/>
</dbReference>
<dbReference type="PANTHER" id="PTHR10357:SF179">
    <property type="entry name" value="NEUTRAL AND BASIC AMINO ACID TRANSPORT PROTEIN RBAT"/>
    <property type="match status" value="1"/>
</dbReference>
<keyword evidence="3" id="KW-0378">Hydrolase</keyword>
<dbReference type="GO" id="GO:0004556">
    <property type="term" value="F:alpha-amylase activity"/>
    <property type="evidence" value="ECO:0007669"/>
    <property type="project" value="TreeGrafter"/>
</dbReference>
<dbReference type="AlphaFoldDB" id="A0A921LU39"/>
<dbReference type="GO" id="GO:0009313">
    <property type="term" value="P:oligosaccharide catabolic process"/>
    <property type="evidence" value="ECO:0007669"/>
    <property type="project" value="TreeGrafter"/>
</dbReference>
<dbReference type="Gene3D" id="3.90.400.10">
    <property type="entry name" value="Oligo-1,6-glucosidase, Domain 2"/>
    <property type="match status" value="1"/>
</dbReference>
<evidence type="ECO:0000313" key="3">
    <source>
        <dbReference type="EMBL" id="HJG32023.1"/>
    </source>
</evidence>
<protein>
    <submittedName>
        <fullName evidence="3">Glycoside hydrolase family 13 protein</fullName>
    </submittedName>
</protein>
<name>A0A921LU39_9ACTN</name>